<comment type="caution">
    <text evidence="3">The sequence shown here is derived from an EMBL/GenBank/DDBJ whole genome shotgun (WGS) entry which is preliminary data.</text>
</comment>
<evidence type="ECO:0000313" key="4">
    <source>
        <dbReference type="Proteomes" id="UP000285575"/>
    </source>
</evidence>
<evidence type="ECO:0000256" key="2">
    <source>
        <dbReference type="ARBA" id="ARBA00022801"/>
    </source>
</evidence>
<dbReference type="Gene3D" id="3.60.21.10">
    <property type="match status" value="1"/>
</dbReference>
<proteinExistence type="predicted"/>
<dbReference type="OrthoDB" id="9785415at2"/>
<dbReference type="PANTHER" id="PTHR42988:SF2">
    <property type="entry name" value="CYCLIC NUCLEOTIDE PHOSPHODIESTERASE CBUA0032-RELATED"/>
    <property type="match status" value="1"/>
</dbReference>
<protein>
    <submittedName>
        <fullName evidence="3">Uncharacterized protein</fullName>
    </submittedName>
</protein>
<name>A0A437RGZ5_9BURK</name>
<keyword evidence="4" id="KW-1185">Reference proteome</keyword>
<dbReference type="InterPro" id="IPR050884">
    <property type="entry name" value="CNP_phosphodiesterase-III"/>
</dbReference>
<accession>A0A437RGZ5</accession>
<evidence type="ECO:0000256" key="1">
    <source>
        <dbReference type="ARBA" id="ARBA00022723"/>
    </source>
</evidence>
<dbReference type="EMBL" id="SACR01000003">
    <property type="protein sequence ID" value="RVU46022.1"/>
    <property type="molecule type" value="Genomic_DNA"/>
</dbReference>
<dbReference type="SUPFAM" id="SSF56300">
    <property type="entry name" value="Metallo-dependent phosphatases"/>
    <property type="match status" value="1"/>
</dbReference>
<dbReference type="AlphaFoldDB" id="A0A437RGZ5"/>
<dbReference type="Proteomes" id="UP000285575">
    <property type="component" value="Unassembled WGS sequence"/>
</dbReference>
<keyword evidence="2" id="KW-0378">Hydrolase</keyword>
<keyword evidence="1" id="KW-0479">Metal-binding</keyword>
<dbReference type="GO" id="GO:0016787">
    <property type="term" value="F:hydrolase activity"/>
    <property type="evidence" value="ECO:0007669"/>
    <property type="project" value="UniProtKB-KW"/>
</dbReference>
<dbReference type="InterPro" id="IPR029052">
    <property type="entry name" value="Metallo-depent_PP-like"/>
</dbReference>
<organism evidence="3 4">
    <name type="scientific">Rubrivivax rivuli</name>
    <dbReference type="NCBI Taxonomy" id="1862385"/>
    <lineage>
        <taxon>Bacteria</taxon>
        <taxon>Pseudomonadati</taxon>
        <taxon>Pseudomonadota</taxon>
        <taxon>Betaproteobacteria</taxon>
        <taxon>Burkholderiales</taxon>
        <taxon>Sphaerotilaceae</taxon>
        <taxon>Rubrivivax</taxon>
    </lineage>
</organism>
<dbReference type="RefSeq" id="WP_128228393.1">
    <property type="nucleotide sequence ID" value="NZ_SACR01000003.1"/>
</dbReference>
<dbReference type="GO" id="GO:0046872">
    <property type="term" value="F:metal ion binding"/>
    <property type="evidence" value="ECO:0007669"/>
    <property type="project" value="UniProtKB-KW"/>
</dbReference>
<reference evidence="3 4" key="1">
    <citation type="submission" date="2019-01" db="EMBL/GenBank/DDBJ databases">
        <authorList>
            <person name="Chen W.-M."/>
        </authorList>
    </citation>
    <scope>NUCLEOTIDE SEQUENCE [LARGE SCALE GENOMIC DNA]</scope>
    <source>
        <strain evidence="3 4">KYPY4</strain>
    </source>
</reference>
<evidence type="ECO:0000313" key="3">
    <source>
        <dbReference type="EMBL" id="RVU46022.1"/>
    </source>
</evidence>
<sequence>MEDATEQEERPVEAVFAILGDPHFTEEHGSHLKIKKSGELASAVPTTNPWAGLYELVASQGLKADAILCPGDIAFQNSAITLSAGWKHLVDLGERMNCEHVICATGNHDVTSRSQAETLKTAVIRNLKAGYGPFEQLKCLHPPYPSVTRGDTGHAQGRDQRVRYFGAGLVVVTATNYQVLIVNSCSEHGHDEFEHERGSFPPSAVEELKSALKQCDPKKISVAVMHHPPESHTQDGAGAHDFVDNGQELLKLLTNQGGDWLVVHGHKHEARLGQASGSGLQPIVFGAASLAIHIEAVKGTVRNQFYLLKVRQEPRGLTGRFQTWDWSTGRGWEPARPDGDGIYDGAAFGARDAGRVITDIAALTPLPMDWSEVIRQVPDADLLPPEARNQVRQRLRARYGLHIHADSKDGQWTKLEKAAP</sequence>
<dbReference type="PANTHER" id="PTHR42988">
    <property type="entry name" value="PHOSPHOHYDROLASE"/>
    <property type="match status" value="1"/>
</dbReference>
<gene>
    <name evidence="3" type="ORF">EOE66_09105</name>
</gene>